<accession>A0A1E3A249</accession>
<feature type="compositionally biased region" description="Low complexity" evidence="1">
    <location>
        <begin position="43"/>
        <end position="59"/>
    </location>
</feature>
<dbReference type="EMBL" id="MCGH01000004">
    <property type="protein sequence ID" value="ODM02491.1"/>
    <property type="molecule type" value="Genomic_DNA"/>
</dbReference>
<proteinExistence type="predicted"/>
<feature type="region of interest" description="Disordered" evidence="1">
    <location>
        <begin position="29"/>
        <end position="63"/>
    </location>
</feature>
<dbReference type="RefSeq" id="WP_069155007.1">
    <property type="nucleotide sequence ID" value="NZ_MCGH01000004.1"/>
</dbReference>
<dbReference type="PROSITE" id="PS51257">
    <property type="entry name" value="PROKAR_LIPOPROTEIN"/>
    <property type="match status" value="1"/>
</dbReference>
<evidence type="ECO:0000313" key="3">
    <source>
        <dbReference type="EMBL" id="ODM02491.1"/>
    </source>
</evidence>
<feature type="chain" id="PRO_5039363884" evidence="2">
    <location>
        <begin position="21"/>
        <end position="451"/>
    </location>
</feature>
<dbReference type="Pfam" id="PF01547">
    <property type="entry name" value="SBP_bac_1"/>
    <property type="match status" value="1"/>
</dbReference>
<evidence type="ECO:0000256" key="1">
    <source>
        <dbReference type="SAM" id="MobiDB-lite"/>
    </source>
</evidence>
<sequence length="451" mass="48367">MKKKLVSLVLTAAMMGSVLAGCGGSSSADNTPAAGDAGTAQTEPSAAVESADASEAAGADQGTEDLSGTLSILSWYDETKAAPVIEAFNAKYPNVTIDFQYSPPVADYVEKLSTLLYSGAGPDIFYMALENREDLIKGNYVEDLSNEPYMTDGTIPDSVKTTYGADGKAYSLAVDCWVGGIFYNKDLFDQAGITEEPKTWEELLEVCQTLKDAGIQPIMDNCQDAAVNFTAPLYGSEVKSKNPNIVQDIFDGKATFKDTWTTPIAMWKEGLIDNGYLTADMVGATSDEIVTAFATGQVAMILSGSWNLNTIDTINPDMNYKCMGVPGTEETYYCGAVNVGLCINSASQNKELAKAFLEFAASPEGLEAQYKGYGGFTIANGYSPEFPEEIAEAVTQVKDGKYYIPMADWLSYTESLRLTYIQSLQDCMVGTITPEEAASKLDAKLAEVSAE</sequence>
<feature type="signal peptide" evidence="2">
    <location>
        <begin position="1"/>
        <end position="20"/>
    </location>
</feature>
<dbReference type="AlphaFoldDB" id="A0A1E3A249"/>
<dbReference type="PANTHER" id="PTHR43649:SF12">
    <property type="entry name" value="DIACETYLCHITOBIOSE BINDING PROTEIN DASA"/>
    <property type="match status" value="1"/>
</dbReference>
<dbReference type="SUPFAM" id="SSF53850">
    <property type="entry name" value="Periplasmic binding protein-like II"/>
    <property type="match status" value="1"/>
</dbReference>
<protein>
    <submittedName>
        <fullName evidence="3">Maltose-binding periplasmic protein</fullName>
    </submittedName>
</protein>
<organism evidence="3 4">
    <name type="scientific">Eisenbergiella tayi</name>
    <dbReference type="NCBI Taxonomy" id="1432052"/>
    <lineage>
        <taxon>Bacteria</taxon>
        <taxon>Bacillati</taxon>
        <taxon>Bacillota</taxon>
        <taxon>Clostridia</taxon>
        <taxon>Lachnospirales</taxon>
        <taxon>Lachnospiraceae</taxon>
        <taxon>Eisenbergiella</taxon>
    </lineage>
</organism>
<dbReference type="Proteomes" id="UP000094067">
    <property type="component" value="Unassembled WGS sequence"/>
</dbReference>
<comment type="caution">
    <text evidence="3">The sequence shown here is derived from an EMBL/GenBank/DDBJ whole genome shotgun (WGS) entry which is preliminary data.</text>
</comment>
<dbReference type="Gene3D" id="3.40.190.10">
    <property type="entry name" value="Periplasmic binding protein-like II"/>
    <property type="match status" value="2"/>
</dbReference>
<reference evidence="3 4" key="1">
    <citation type="submission" date="2016-07" db="EMBL/GenBank/DDBJ databases">
        <title>Characterization of isolates of Eisenbergiella tayi derived from blood cultures, using whole genome sequencing.</title>
        <authorList>
            <person name="Burdz T."/>
            <person name="Wiebe D."/>
            <person name="Huynh C."/>
            <person name="Bernard K."/>
        </authorList>
    </citation>
    <scope>NUCLEOTIDE SEQUENCE [LARGE SCALE GENOMIC DNA]</scope>
    <source>
        <strain evidence="3 4">NML 110608</strain>
    </source>
</reference>
<evidence type="ECO:0000313" key="4">
    <source>
        <dbReference type="Proteomes" id="UP000094067"/>
    </source>
</evidence>
<dbReference type="InterPro" id="IPR050490">
    <property type="entry name" value="Bact_solute-bd_prot1"/>
</dbReference>
<evidence type="ECO:0000256" key="2">
    <source>
        <dbReference type="SAM" id="SignalP"/>
    </source>
</evidence>
<gene>
    <name evidence="3" type="primary">malE_4</name>
    <name evidence="3" type="ORF">BEI61_05653</name>
</gene>
<keyword evidence="2" id="KW-0732">Signal</keyword>
<dbReference type="InterPro" id="IPR006059">
    <property type="entry name" value="SBP"/>
</dbReference>
<name>A0A1E3A249_9FIRM</name>
<dbReference type="PANTHER" id="PTHR43649">
    <property type="entry name" value="ARABINOSE-BINDING PROTEIN-RELATED"/>
    <property type="match status" value="1"/>
</dbReference>